<dbReference type="GO" id="GO:0016740">
    <property type="term" value="F:transferase activity"/>
    <property type="evidence" value="ECO:0007669"/>
    <property type="project" value="UniProtKB-KW"/>
</dbReference>
<accession>A0A2N3QQE0</accession>
<comment type="caution">
    <text evidence="2">The sequence shown here is derived from an EMBL/GenBank/DDBJ whole genome shotgun (WGS) entry which is preliminary data.</text>
</comment>
<reference evidence="2 3" key="1">
    <citation type="submission" date="2017-10" db="EMBL/GenBank/DDBJ databases">
        <title>Bifidobacterium genomics.</title>
        <authorList>
            <person name="Lugli G.A."/>
            <person name="Milani C."/>
            <person name="Mancabelli L."/>
        </authorList>
    </citation>
    <scope>NUCLEOTIDE SEQUENCE [LARGE SCALE GENOMIC DNA]</scope>
    <source>
        <strain evidence="2 3">1744B</strain>
    </source>
</reference>
<feature type="domain" description="Polysaccharide pyruvyl transferase" evidence="1">
    <location>
        <begin position="14"/>
        <end position="296"/>
    </location>
</feature>
<organism evidence="2 3">
    <name type="scientific">Bifidobacterium pseudolongum subsp. globosum</name>
    <dbReference type="NCBI Taxonomy" id="1690"/>
    <lineage>
        <taxon>Bacteria</taxon>
        <taxon>Bacillati</taxon>
        <taxon>Actinomycetota</taxon>
        <taxon>Actinomycetes</taxon>
        <taxon>Bifidobacteriales</taxon>
        <taxon>Bifidobacteriaceae</taxon>
        <taxon>Bifidobacterium</taxon>
    </lineage>
</organism>
<protein>
    <submittedName>
        <fullName evidence="2">Polysaccharide pyruvyl transferase</fullName>
    </submittedName>
</protein>
<dbReference type="Proteomes" id="UP000233783">
    <property type="component" value="Unassembled WGS sequence"/>
</dbReference>
<dbReference type="Pfam" id="PF04230">
    <property type="entry name" value="PS_pyruv_trans"/>
    <property type="match status" value="1"/>
</dbReference>
<dbReference type="AlphaFoldDB" id="A0A2N3QQE0"/>
<keyword evidence="2" id="KW-0808">Transferase</keyword>
<dbReference type="RefSeq" id="WP_101393933.1">
    <property type="nucleotide sequence ID" value="NZ_PCHB01000025.1"/>
</dbReference>
<gene>
    <name evidence="2" type="ORF">CQR56_1731</name>
</gene>
<dbReference type="EMBL" id="PCHB01000025">
    <property type="protein sequence ID" value="PKU93929.1"/>
    <property type="molecule type" value="Genomic_DNA"/>
</dbReference>
<evidence type="ECO:0000259" key="1">
    <source>
        <dbReference type="Pfam" id="PF04230"/>
    </source>
</evidence>
<name>A0A2N3QQE0_9BIFI</name>
<proteinExistence type="predicted"/>
<evidence type="ECO:0000313" key="3">
    <source>
        <dbReference type="Proteomes" id="UP000233783"/>
    </source>
</evidence>
<evidence type="ECO:0000313" key="2">
    <source>
        <dbReference type="EMBL" id="PKU93929.1"/>
    </source>
</evidence>
<dbReference type="InterPro" id="IPR007345">
    <property type="entry name" value="Polysacch_pyruvyl_Trfase"/>
</dbReference>
<sequence length="356" mass="40594">MKNIAILTINDNTNYGNRLQNYALSQLLSQFGNVTTILMSDHARTHERAIVKQTAKTMPRVMKARRQAVAELTRNKRFYQFTNRYVPDNIVRISKDGAIHTKKRIDRVVIGSDQVWNYLWFSPSELKLMMGSSFPAHELLSYAASFGVGHLDDGVKPLFKQCLSRIPHLSVREEAAVDMIEGLLGEKPQLVLDPTLAIDPARWAQLARRSAITPAKPYVLTYFLGTPTQEQNSYIHAYAKKHGLEVRAINDSKDASYSSGPIEFVRLFQDASYVFTDSFHACCFSVIFNKGFQVFNRNSKIKKTLNSRMETLFSELQIENTMNRLDVYPFPDYAAVNARLQQLREDSITWLKNALA</sequence>